<feature type="non-terminal residue" evidence="1">
    <location>
        <position position="17"/>
    </location>
</feature>
<dbReference type="EMBL" id="JBFSEQ010000003">
    <property type="protein sequence ID" value="KAL2781180.1"/>
    <property type="molecule type" value="Genomic_DNA"/>
</dbReference>
<reference evidence="1 2" key="1">
    <citation type="journal article" date="2024" name="G3 (Bethesda)">
        <title>A hybrid genome assembly of the endangered aye-aye (Daubentonia madagascariensis).</title>
        <authorList>
            <person name="Versoza C.J."/>
            <person name="Pfeifer S.P."/>
        </authorList>
    </citation>
    <scope>NUCLEOTIDE SEQUENCE [LARGE SCALE GENOMIC DNA]</scope>
    <source>
        <strain evidence="1">6821</strain>
    </source>
</reference>
<proteinExistence type="predicted"/>
<dbReference type="Proteomes" id="UP001610411">
    <property type="component" value="Unassembled WGS sequence"/>
</dbReference>
<gene>
    <name evidence="1" type="ORF">WCI35_009753</name>
</gene>
<keyword evidence="2" id="KW-1185">Reference proteome</keyword>
<evidence type="ECO:0000313" key="1">
    <source>
        <dbReference type="EMBL" id="KAL2781180.1"/>
    </source>
</evidence>
<name>A0ABD2EPU6_DAUMA</name>
<organism evidence="1 2">
    <name type="scientific">Daubentonia madagascariensis</name>
    <name type="common">Aye-aye</name>
    <name type="synonym">Sciurus madagascariensis</name>
    <dbReference type="NCBI Taxonomy" id="31869"/>
    <lineage>
        <taxon>Eukaryota</taxon>
        <taxon>Metazoa</taxon>
        <taxon>Chordata</taxon>
        <taxon>Craniata</taxon>
        <taxon>Vertebrata</taxon>
        <taxon>Euteleostomi</taxon>
        <taxon>Mammalia</taxon>
        <taxon>Eutheria</taxon>
        <taxon>Euarchontoglires</taxon>
        <taxon>Primates</taxon>
        <taxon>Strepsirrhini</taxon>
        <taxon>Chiromyiformes</taxon>
        <taxon>Daubentoniidae</taxon>
        <taxon>Daubentonia</taxon>
    </lineage>
</organism>
<dbReference type="AlphaFoldDB" id="A0ABD2EPU6"/>
<protein>
    <submittedName>
        <fullName evidence="1">Phosphoglucomutase-like protein 5 isoform X1</fullName>
    </submittedName>
</protein>
<comment type="caution">
    <text evidence="1">The sequence shown here is derived from an EMBL/GenBank/DDBJ whole genome shotgun (WGS) entry which is preliminary data.</text>
</comment>
<evidence type="ECO:0000313" key="2">
    <source>
        <dbReference type="Proteomes" id="UP001610411"/>
    </source>
</evidence>
<accession>A0ABD2EPU6</accession>
<sequence>VRNNIEISYTFYSLFPN</sequence>
<feature type="non-terminal residue" evidence="1">
    <location>
        <position position="1"/>
    </location>
</feature>